<dbReference type="InterPro" id="IPR018220">
    <property type="entry name" value="Adenylosuccin_syn_GTP-bd"/>
</dbReference>
<feature type="binding site" evidence="8">
    <location>
        <position position="135"/>
    </location>
    <ligand>
        <name>IMP</name>
        <dbReference type="ChEBI" id="CHEBI:58053"/>
        <note>ligand shared between dimeric partners</note>
    </ligand>
</feature>
<evidence type="ECO:0000256" key="4">
    <source>
        <dbReference type="ARBA" id="ARBA00022741"/>
    </source>
</evidence>
<comment type="subunit">
    <text evidence="1 8">Homodimer.</text>
</comment>
<comment type="function">
    <text evidence="8">Plays an important role in the de novo pathway of purine nucleotide biosynthesis. Catalyzes the first committed step in the biosynthesis of AMP from IMP.</text>
</comment>
<dbReference type="CDD" id="cd03108">
    <property type="entry name" value="AdSS"/>
    <property type="match status" value="1"/>
</dbReference>
<dbReference type="Gene3D" id="3.90.170.10">
    <property type="entry name" value="Adenylosuccinate Synthetase, subunit A, domain 3"/>
    <property type="match status" value="2"/>
</dbReference>
<dbReference type="GO" id="GO:0000287">
    <property type="term" value="F:magnesium ion binding"/>
    <property type="evidence" value="ECO:0007669"/>
    <property type="project" value="UniProtKB-UniRule"/>
</dbReference>
<keyword evidence="5 8" id="KW-0658">Purine biosynthesis</keyword>
<dbReference type="SUPFAM" id="SSF52540">
    <property type="entry name" value="P-loop containing nucleoside triphosphate hydrolases"/>
    <property type="match status" value="1"/>
</dbReference>
<evidence type="ECO:0000256" key="5">
    <source>
        <dbReference type="ARBA" id="ARBA00022755"/>
    </source>
</evidence>
<dbReference type="KEGG" id="dsw:QR90_16285"/>
<feature type="binding site" description="in other chain" evidence="8">
    <location>
        <position position="228"/>
    </location>
    <ligand>
        <name>IMP</name>
        <dbReference type="ChEBI" id="CHEBI:58053"/>
        <note>ligand shared between dimeric partners</note>
    </ligand>
</feature>
<dbReference type="GO" id="GO:0005525">
    <property type="term" value="F:GTP binding"/>
    <property type="evidence" value="ECO:0007669"/>
    <property type="project" value="UniProtKB-UniRule"/>
</dbReference>
<feature type="active site" description="Proton donor" evidence="8">
    <location>
        <position position="41"/>
    </location>
</feature>
<gene>
    <name evidence="8" type="primary">purA</name>
    <name evidence="10" type="ORF">QR90_16285</name>
</gene>
<evidence type="ECO:0000256" key="8">
    <source>
        <dbReference type="HAMAP-Rule" id="MF_00011"/>
    </source>
</evidence>
<dbReference type="InterPro" id="IPR001114">
    <property type="entry name" value="Adenylosuccinate_synthetase"/>
</dbReference>
<dbReference type="Pfam" id="PF00709">
    <property type="entry name" value="Adenylsucc_synt"/>
    <property type="match status" value="1"/>
</dbReference>
<dbReference type="SMART" id="SM00788">
    <property type="entry name" value="Adenylsucc_synt"/>
    <property type="match status" value="1"/>
</dbReference>
<feature type="binding site" description="in other chain" evidence="8">
    <location>
        <begin position="13"/>
        <end position="16"/>
    </location>
    <ligand>
        <name>IMP</name>
        <dbReference type="ChEBI" id="CHEBI:58053"/>
        <note>ligand shared between dimeric partners</note>
    </ligand>
</feature>
<dbReference type="RefSeq" id="WP_039686094.1">
    <property type="nucleotide sequence ID" value="NZ_CP010028.1"/>
</dbReference>
<dbReference type="GO" id="GO:0044208">
    <property type="term" value="P:'de novo' AMP biosynthetic process"/>
    <property type="evidence" value="ECO:0007669"/>
    <property type="project" value="UniProtKB-UniRule"/>
</dbReference>
<dbReference type="AlphaFoldDB" id="A0A0A7KLW7"/>
<dbReference type="NCBIfam" id="TIGR00184">
    <property type="entry name" value="purA"/>
    <property type="match status" value="1"/>
</dbReference>
<dbReference type="PANTHER" id="PTHR11846">
    <property type="entry name" value="ADENYLOSUCCINATE SYNTHETASE"/>
    <property type="match status" value="1"/>
</dbReference>
<dbReference type="FunFam" id="3.90.170.10:FF:000001">
    <property type="entry name" value="Adenylosuccinate synthetase"/>
    <property type="match status" value="1"/>
</dbReference>
<dbReference type="InterPro" id="IPR042109">
    <property type="entry name" value="Adenylosuccinate_synth_dom1"/>
</dbReference>
<dbReference type="HAMAP" id="MF_00011">
    <property type="entry name" value="Adenylosucc_synth"/>
    <property type="match status" value="1"/>
</dbReference>
<evidence type="ECO:0000256" key="3">
    <source>
        <dbReference type="ARBA" id="ARBA00022723"/>
    </source>
</evidence>
<dbReference type="UniPathway" id="UPA00075">
    <property type="reaction ID" value="UER00335"/>
</dbReference>
<feature type="binding site" description="in other chain" evidence="8">
    <location>
        <position position="213"/>
    </location>
    <ligand>
        <name>IMP</name>
        <dbReference type="ChEBI" id="CHEBI:58053"/>
        <note>ligand shared between dimeric partners</note>
    </ligand>
</feature>
<feature type="binding site" evidence="8">
    <location>
        <position position="299"/>
    </location>
    <ligand>
        <name>GTP</name>
        <dbReference type="ChEBI" id="CHEBI:37565"/>
    </ligand>
</feature>
<keyword evidence="6 8" id="KW-0460">Magnesium</keyword>
<feature type="active site" description="Proton acceptor" evidence="8">
    <location>
        <position position="13"/>
    </location>
</feature>
<feature type="binding site" evidence="8">
    <location>
        <begin position="390"/>
        <end position="392"/>
    </location>
    <ligand>
        <name>GTP</name>
        <dbReference type="ChEBI" id="CHEBI:37565"/>
    </ligand>
</feature>
<name>A0A0A7KLW7_9DEIO</name>
<keyword evidence="2 8" id="KW-0436">Ligase</keyword>
<dbReference type="InterPro" id="IPR042110">
    <property type="entry name" value="Adenylosuccinate_synth_dom2"/>
</dbReference>
<comment type="pathway">
    <text evidence="8 9">Purine metabolism; AMP biosynthesis via de novo pathway; AMP from IMP: step 1/2.</text>
</comment>
<protein>
    <recommendedName>
        <fullName evidence="8 9">Adenylosuccinate synthetase</fullName>
        <shortName evidence="8">AMPSase</shortName>
        <shortName evidence="8">AdSS</shortName>
        <ecNumber evidence="8 9">6.3.4.4</ecNumber>
    </recommendedName>
    <alternativeName>
        <fullName evidence="8">IMP--aspartate ligase</fullName>
    </alternativeName>
</protein>
<keyword evidence="7 8" id="KW-0342">GTP-binding</keyword>
<feature type="binding site" description="in other chain" evidence="8">
    <location>
        <position position="297"/>
    </location>
    <ligand>
        <name>IMP</name>
        <dbReference type="ChEBI" id="CHEBI:58053"/>
        <note>ligand shared between dimeric partners</note>
    </ligand>
</feature>
<evidence type="ECO:0000313" key="11">
    <source>
        <dbReference type="Proteomes" id="UP000030634"/>
    </source>
</evidence>
<feature type="binding site" evidence="8">
    <location>
        <begin position="40"/>
        <end position="42"/>
    </location>
    <ligand>
        <name>GTP</name>
        <dbReference type="ChEBI" id="CHEBI:37565"/>
    </ligand>
</feature>
<dbReference type="PROSITE" id="PS01266">
    <property type="entry name" value="ADENYLOSUCCIN_SYN_1"/>
    <property type="match status" value="1"/>
</dbReference>
<dbReference type="NCBIfam" id="NF002223">
    <property type="entry name" value="PRK01117.1"/>
    <property type="match status" value="1"/>
</dbReference>
<dbReference type="Gene3D" id="3.40.440.10">
    <property type="entry name" value="Adenylosuccinate Synthetase, subunit A, domain 1"/>
    <property type="match status" value="1"/>
</dbReference>
<dbReference type="Proteomes" id="UP000030634">
    <property type="component" value="Chromosome"/>
</dbReference>
<reference evidence="11" key="1">
    <citation type="submission" date="2014-11" db="EMBL/GenBank/DDBJ databases">
        <title>Hymenobacter sp. DG25B genome submission.</title>
        <authorList>
            <person name="Jung H.-Y."/>
            <person name="Kim M.K."/>
            <person name="Srinivasan S."/>
            <person name="Lim S."/>
        </authorList>
    </citation>
    <scope>NUCLEOTIDE SEQUENCE [LARGE SCALE GENOMIC DNA]</scope>
    <source>
        <strain evidence="11">DY59</strain>
    </source>
</reference>
<evidence type="ECO:0000256" key="2">
    <source>
        <dbReference type="ARBA" id="ARBA00022598"/>
    </source>
</evidence>
<feature type="binding site" evidence="8">
    <location>
        <begin position="12"/>
        <end position="18"/>
    </location>
    <ligand>
        <name>GTP</name>
        <dbReference type="ChEBI" id="CHEBI:37565"/>
    </ligand>
</feature>
<dbReference type="EMBL" id="CP010028">
    <property type="protein sequence ID" value="AIZ46269.1"/>
    <property type="molecule type" value="Genomic_DNA"/>
</dbReference>
<dbReference type="GO" id="GO:0046040">
    <property type="term" value="P:IMP metabolic process"/>
    <property type="evidence" value="ECO:0007669"/>
    <property type="project" value="TreeGrafter"/>
</dbReference>
<keyword evidence="4 8" id="KW-0547">Nucleotide-binding</keyword>
<comment type="similarity">
    <text evidence="8 9">Belongs to the adenylosuccinate synthetase family.</text>
</comment>
<dbReference type="InterPro" id="IPR027417">
    <property type="entry name" value="P-loop_NTPase"/>
</dbReference>
<dbReference type="GO" id="GO:0004019">
    <property type="term" value="F:adenylosuccinate synthase activity"/>
    <property type="evidence" value="ECO:0007669"/>
    <property type="project" value="UniProtKB-UniRule"/>
</dbReference>
<sequence length="405" mass="43496">MPGIAILGAQWGDEGKGKITDFLAPQAEFVVRFQGGANAGHTVTAGGQTFKLNLLPSGVLHPGAVSILGDGMVIDADKFLEERQNLMNAGIDPELRISDRAHLVLPHHKYVDGRKDFVGTTGRGIGPAYADRARRVGLRFGDLADDAVLRERLERLLEAKPNSTRDAGWTSVEVALEALAPTREALLPFVQDTGAQLRQAIAEGRNVLFEGAQATLLDLNYGTYPFVTSSHPTVGGILVGAGVNHKALHRVYGVAKAFNTRVGHGPFVTEVTGDEEILRLRGDGSQPWDEYGTTTGRPRRVGWLDLALLKYAVDVNGLDGLVINKMDILAGLDTIPVCVAYDADGQPVYKNMPGWTTTDGADSRDTLPKEAQAYLDLIEETVGCPVVIFSCGPAREQTYGAVSWG</sequence>
<proteinExistence type="inferred from homology"/>
<keyword evidence="8" id="KW-0963">Cytoplasm</keyword>
<evidence type="ECO:0000256" key="6">
    <source>
        <dbReference type="ARBA" id="ARBA00022842"/>
    </source>
</evidence>
<dbReference type="HOGENOM" id="CLU_029848_0_0_0"/>
<dbReference type="Gene3D" id="1.10.300.10">
    <property type="entry name" value="Adenylosuccinate Synthetase, subunit A, domain 2"/>
    <property type="match status" value="1"/>
</dbReference>
<evidence type="ECO:0000256" key="9">
    <source>
        <dbReference type="RuleBase" id="RU000520"/>
    </source>
</evidence>
<evidence type="ECO:0000256" key="7">
    <source>
        <dbReference type="ARBA" id="ARBA00023134"/>
    </source>
</evidence>
<keyword evidence="3 8" id="KW-0479">Metal-binding</keyword>
<dbReference type="PANTHER" id="PTHR11846:SF0">
    <property type="entry name" value="ADENYLOSUCCINATE SYNTHETASE"/>
    <property type="match status" value="1"/>
</dbReference>
<feature type="binding site" description="in other chain" evidence="8">
    <location>
        <begin position="38"/>
        <end position="41"/>
    </location>
    <ligand>
        <name>IMP</name>
        <dbReference type="ChEBI" id="CHEBI:58053"/>
        <note>ligand shared between dimeric partners</note>
    </ligand>
</feature>
<feature type="binding site" evidence="8">
    <location>
        <position position="13"/>
    </location>
    <ligand>
        <name>Mg(2+)</name>
        <dbReference type="ChEBI" id="CHEBI:18420"/>
    </ligand>
</feature>
<dbReference type="InterPro" id="IPR042111">
    <property type="entry name" value="Adenylosuccinate_synth_dom3"/>
</dbReference>
<evidence type="ECO:0000313" key="10">
    <source>
        <dbReference type="EMBL" id="AIZ46269.1"/>
    </source>
</evidence>
<feature type="binding site" evidence="8">
    <location>
        <position position="40"/>
    </location>
    <ligand>
        <name>Mg(2+)</name>
        <dbReference type="ChEBI" id="CHEBI:18420"/>
    </ligand>
</feature>
<organism evidence="10 11">
    <name type="scientific">Deinococcus radiopugnans</name>
    <dbReference type="NCBI Taxonomy" id="57497"/>
    <lineage>
        <taxon>Bacteria</taxon>
        <taxon>Thermotogati</taxon>
        <taxon>Deinococcota</taxon>
        <taxon>Deinococci</taxon>
        <taxon>Deinococcales</taxon>
        <taxon>Deinococcaceae</taxon>
        <taxon>Deinococcus</taxon>
    </lineage>
</organism>
<dbReference type="EC" id="6.3.4.4" evidence="8 9"/>
<dbReference type="GO" id="GO:0005737">
    <property type="term" value="C:cytoplasm"/>
    <property type="evidence" value="ECO:0007669"/>
    <property type="project" value="UniProtKB-SubCell"/>
</dbReference>
<feature type="binding site" evidence="8">
    <location>
        <begin position="293"/>
        <end position="299"/>
    </location>
    <ligand>
        <name>substrate</name>
    </ligand>
</feature>
<comment type="catalytic activity">
    <reaction evidence="8 9">
        <text>IMP + L-aspartate + GTP = N(6)-(1,2-dicarboxyethyl)-AMP + GDP + phosphate + 2 H(+)</text>
        <dbReference type="Rhea" id="RHEA:15753"/>
        <dbReference type="ChEBI" id="CHEBI:15378"/>
        <dbReference type="ChEBI" id="CHEBI:29991"/>
        <dbReference type="ChEBI" id="CHEBI:37565"/>
        <dbReference type="ChEBI" id="CHEBI:43474"/>
        <dbReference type="ChEBI" id="CHEBI:57567"/>
        <dbReference type="ChEBI" id="CHEBI:58053"/>
        <dbReference type="ChEBI" id="CHEBI:58189"/>
        <dbReference type="EC" id="6.3.4.4"/>
    </reaction>
</comment>
<feature type="binding site" description="in other chain" evidence="8">
    <location>
        <position position="121"/>
    </location>
    <ligand>
        <name>IMP</name>
        <dbReference type="ChEBI" id="CHEBI:58053"/>
        <note>ligand shared between dimeric partners</note>
    </ligand>
</feature>
<dbReference type="STRING" id="1182571.QR90_16285"/>
<feature type="binding site" evidence="8">
    <location>
        <begin position="325"/>
        <end position="327"/>
    </location>
    <ligand>
        <name>GTP</name>
        <dbReference type="ChEBI" id="CHEBI:37565"/>
    </ligand>
</feature>
<accession>A0A0A7KLW7</accession>
<evidence type="ECO:0000256" key="1">
    <source>
        <dbReference type="ARBA" id="ARBA00011738"/>
    </source>
</evidence>
<comment type="subcellular location">
    <subcellularLocation>
        <location evidence="8">Cytoplasm</location>
    </subcellularLocation>
</comment>
<comment type="cofactor">
    <cofactor evidence="8">
        <name>Mg(2+)</name>
        <dbReference type="ChEBI" id="CHEBI:18420"/>
    </cofactor>
    <text evidence="8">Binds 1 Mg(2+) ion per subunit.</text>
</comment>